<proteinExistence type="predicted"/>
<evidence type="ECO:0000313" key="1">
    <source>
        <dbReference type="EMBL" id="TDH72291.1"/>
    </source>
</evidence>
<organism evidence="1 2">
    <name type="scientific">Bremia lactucae</name>
    <name type="common">Lettuce downy mildew</name>
    <dbReference type="NCBI Taxonomy" id="4779"/>
    <lineage>
        <taxon>Eukaryota</taxon>
        <taxon>Sar</taxon>
        <taxon>Stramenopiles</taxon>
        <taxon>Oomycota</taxon>
        <taxon>Peronosporomycetes</taxon>
        <taxon>Peronosporales</taxon>
        <taxon>Peronosporaceae</taxon>
        <taxon>Bremia</taxon>
    </lineage>
</organism>
<gene>
    <name evidence="1" type="ORF">CCR75_003692</name>
</gene>
<evidence type="ECO:0000313" key="2">
    <source>
        <dbReference type="Proteomes" id="UP000294530"/>
    </source>
</evidence>
<protein>
    <submittedName>
        <fullName evidence="1">Uncharacterized protein</fullName>
    </submittedName>
</protein>
<name>A0A976II93_BRELC</name>
<accession>A0A976II93</accession>
<keyword evidence="2" id="KW-1185">Reference proteome</keyword>
<dbReference type="Proteomes" id="UP000294530">
    <property type="component" value="Unassembled WGS sequence"/>
</dbReference>
<dbReference type="KEGG" id="blac:94347457"/>
<dbReference type="GeneID" id="94347457"/>
<sequence>MFLDNDGVVRAVATQPPSLVLGQAFSVVRPHGFYGWEPGPLTPAVHCNSIYGFTDWRADGWDFGGISYQDGRLSNCKLRRETQRPQGA</sequence>
<dbReference type="EMBL" id="SHOA02000012">
    <property type="protein sequence ID" value="TDH72291.1"/>
    <property type="molecule type" value="Genomic_DNA"/>
</dbReference>
<dbReference type="RefSeq" id="XP_067821790.1">
    <property type="nucleotide sequence ID" value="XM_067961786.1"/>
</dbReference>
<reference evidence="1 2" key="1">
    <citation type="journal article" date="2021" name="Genome Biol.">
        <title>AFLAP: assembly-free linkage analysis pipeline using k-mers from genome sequencing data.</title>
        <authorList>
            <person name="Fletcher K."/>
            <person name="Zhang L."/>
            <person name="Gil J."/>
            <person name="Han R."/>
            <person name="Cavanaugh K."/>
            <person name="Michelmore R."/>
        </authorList>
    </citation>
    <scope>NUCLEOTIDE SEQUENCE [LARGE SCALE GENOMIC DNA]</scope>
    <source>
        <strain evidence="1 2">SF5</strain>
    </source>
</reference>
<comment type="caution">
    <text evidence="1">The sequence shown here is derived from an EMBL/GenBank/DDBJ whole genome shotgun (WGS) entry which is preliminary data.</text>
</comment>
<dbReference type="AlphaFoldDB" id="A0A976II93"/>